<dbReference type="Gene3D" id="3.10.150.10">
    <property type="entry name" value="DNA Polymerase III, subunit A, domain 2"/>
    <property type="match status" value="1"/>
</dbReference>
<keyword evidence="3" id="KW-1185">Reference proteome</keyword>
<gene>
    <name evidence="2" type="ORF">H9J30_00300</name>
</gene>
<evidence type="ECO:0000256" key="1">
    <source>
        <dbReference type="SAM" id="MobiDB-lite"/>
    </source>
</evidence>
<feature type="compositionally biased region" description="Polar residues" evidence="1">
    <location>
        <begin position="230"/>
        <end position="245"/>
    </location>
</feature>
<name>A0ABS9QRM4_9GAMM</name>
<evidence type="ECO:0000313" key="3">
    <source>
        <dbReference type="Proteomes" id="UP000829384"/>
    </source>
</evidence>
<comment type="caution">
    <text evidence="2">The sequence shown here is derived from an EMBL/GenBank/DDBJ whole genome shotgun (WGS) entry which is preliminary data.</text>
</comment>
<organism evidence="2 3">
    <name type="scientific">Shewanella cutis</name>
    <dbReference type="NCBI Taxonomy" id="2766780"/>
    <lineage>
        <taxon>Bacteria</taxon>
        <taxon>Pseudomonadati</taxon>
        <taxon>Pseudomonadota</taxon>
        <taxon>Gammaproteobacteria</taxon>
        <taxon>Alteromonadales</taxon>
        <taxon>Shewanellaceae</taxon>
        <taxon>Shewanella</taxon>
    </lineage>
</organism>
<dbReference type="Proteomes" id="UP000829384">
    <property type="component" value="Unassembled WGS sequence"/>
</dbReference>
<dbReference type="EMBL" id="JACSDI010000001">
    <property type="protein sequence ID" value="MCG9962385.1"/>
    <property type="molecule type" value="Genomic_DNA"/>
</dbReference>
<proteinExistence type="predicted"/>
<dbReference type="RefSeq" id="WP_240129193.1">
    <property type="nucleotide sequence ID" value="NZ_JACSDI010000001.1"/>
</dbReference>
<reference evidence="2 3" key="1">
    <citation type="submission" date="2020-08" db="EMBL/GenBank/DDBJ databases">
        <title>Whole genome sequence of Shewanella sp strain PS-2.</title>
        <authorList>
            <person name="Das S.K."/>
        </authorList>
    </citation>
    <scope>NUCLEOTIDE SEQUENCE [LARGE SCALE GENOMIC DNA]</scope>
    <source>
        <strain evidence="2 3">PS-2</strain>
    </source>
</reference>
<feature type="region of interest" description="Disordered" evidence="1">
    <location>
        <begin position="224"/>
        <end position="245"/>
    </location>
</feature>
<accession>A0ABS9QRM4</accession>
<evidence type="ECO:0008006" key="4">
    <source>
        <dbReference type="Google" id="ProtNLM"/>
    </source>
</evidence>
<protein>
    <recommendedName>
        <fullName evidence="4">DNA polymerase III beta sliding clamp central domain-containing protein</fullName>
    </recommendedName>
</protein>
<evidence type="ECO:0000313" key="2">
    <source>
        <dbReference type="EMBL" id="MCG9962385.1"/>
    </source>
</evidence>
<sequence length="245" mass="27329">MKTKFNIQYLPMLAAFAAKQDVRYFLNGFHVKPHPEKGVILTATDGHCLVTIHDEDGFSDGEYIYPISKELLKAANKKHLPSIQNIFINDGVAMLTSIYDIIDTFTTFEALDNQERKFITHIEFINPIDARYPNVGKLFKSRLSDENLKPASTIGMNVNLLSRLSKLNYCKINGAVLHVSEKNSLIAVMGLKKEIVAMIMPMTLDESERVPPADFVYFAGHQPVEPAPESATQTTSPEPEQSSAA</sequence>